<evidence type="ECO:0008006" key="4">
    <source>
        <dbReference type="Google" id="ProtNLM"/>
    </source>
</evidence>
<reference evidence="3" key="1">
    <citation type="submission" date="2017-09" db="EMBL/GenBank/DDBJ databases">
        <title>Depth-based differentiation of microbial function through sediment-hosted aquifers and enrichment of novel symbionts in the deep terrestrial subsurface.</title>
        <authorList>
            <person name="Probst A.J."/>
            <person name="Ladd B."/>
            <person name="Jarett J.K."/>
            <person name="Geller-Mcgrath D.E."/>
            <person name="Sieber C.M.K."/>
            <person name="Emerson J.B."/>
            <person name="Anantharaman K."/>
            <person name="Thomas B.C."/>
            <person name="Malmstrom R."/>
            <person name="Stieglmeier M."/>
            <person name="Klingl A."/>
            <person name="Woyke T."/>
            <person name="Ryan C.M."/>
            <person name="Banfield J.F."/>
        </authorList>
    </citation>
    <scope>NUCLEOTIDE SEQUENCE [LARGE SCALE GENOMIC DNA]</scope>
</reference>
<dbReference type="Gene3D" id="2.60.40.420">
    <property type="entry name" value="Cupredoxins - blue copper proteins"/>
    <property type="match status" value="1"/>
</dbReference>
<evidence type="ECO:0000313" key="2">
    <source>
        <dbReference type="EMBL" id="PJC24594.1"/>
    </source>
</evidence>
<sequence>MEMRIARLAFGLCVVFAFAFFGLTLEAQAALSFPSVANLNPGDLIKSSNSSTVYYFGTDEQRYGFPNEKTYFTWYDDFDDVQTIAVSEMNLIPLAGMVTYKPQFGSTISTRLLKTQWSSAVYVPIGNGMLAALKSESTAKSLFGSDWKSYVDDLPDAFVPLYTILGGNLTSSNTFEKEYHYTISDDKEIGDVTGVMMYVSPLRFAASDESVDCGKNYCAYNVVTVNQGDTIKFVNYAENGLTVREANNRWTTGEMDAEDIVVLTIADRPGTYYFYADEDDDMIGKLIVK</sequence>
<gene>
    <name evidence="2" type="ORF">CO057_02025</name>
</gene>
<organism evidence="2 3">
    <name type="scientific">Candidatus Uhrbacteria bacterium CG_4_9_14_0_2_um_filter_41_50</name>
    <dbReference type="NCBI Taxonomy" id="1975031"/>
    <lineage>
        <taxon>Bacteria</taxon>
        <taxon>Candidatus Uhriibacteriota</taxon>
    </lineage>
</organism>
<evidence type="ECO:0000313" key="3">
    <source>
        <dbReference type="Proteomes" id="UP000230251"/>
    </source>
</evidence>
<protein>
    <recommendedName>
        <fullName evidence="4">EfeO-type cupredoxin-like domain-containing protein</fullName>
    </recommendedName>
</protein>
<dbReference type="AlphaFoldDB" id="A0A2M8EPD2"/>
<dbReference type="EMBL" id="PFSI01000031">
    <property type="protein sequence ID" value="PJC24594.1"/>
    <property type="molecule type" value="Genomic_DNA"/>
</dbReference>
<feature type="chain" id="PRO_5014786201" description="EfeO-type cupredoxin-like domain-containing protein" evidence="1">
    <location>
        <begin position="30"/>
        <end position="289"/>
    </location>
</feature>
<proteinExistence type="predicted"/>
<feature type="signal peptide" evidence="1">
    <location>
        <begin position="1"/>
        <end position="29"/>
    </location>
</feature>
<name>A0A2M8EPD2_9BACT</name>
<keyword evidence="1" id="KW-0732">Signal</keyword>
<comment type="caution">
    <text evidence="2">The sequence shown here is derived from an EMBL/GenBank/DDBJ whole genome shotgun (WGS) entry which is preliminary data.</text>
</comment>
<evidence type="ECO:0000256" key="1">
    <source>
        <dbReference type="SAM" id="SignalP"/>
    </source>
</evidence>
<dbReference type="Proteomes" id="UP000230251">
    <property type="component" value="Unassembled WGS sequence"/>
</dbReference>
<accession>A0A2M8EPD2</accession>
<dbReference type="SUPFAM" id="SSF49503">
    <property type="entry name" value="Cupredoxins"/>
    <property type="match status" value="1"/>
</dbReference>
<dbReference type="InterPro" id="IPR008972">
    <property type="entry name" value="Cupredoxin"/>
</dbReference>